<gene>
    <name evidence="1" type="ORF">DERP_006273</name>
</gene>
<dbReference type="Proteomes" id="UP000887458">
    <property type="component" value="Unassembled WGS sequence"/>
</dbReference>
<sequence length="116" mass="12127">MIGLIHSFIHSFKSPTASPILVAIPCSDDILKFDEFCIDFLCVGDCQYCGGCCCSNGDVDNAVFGVCQYGGGGGGCCCCLYGDVDNAAVGDCQYGGRCFFIGFGFVVIPNADDNVL</sequence>
<comment type="caution">
    <text evidence="1">The sequence shown here is derived from an EMBL/GenBank/DDBJ whole genome shotgun (WGS) entry which is preliminary data.</text>
</comment>
<evidence type="ECO:0000313" key="2">
    <source>
        <dbReference type="Proteomes" id="UP000887458"/>
    </source>
</evidence>
<organism evidence="1 2">
    <name type="scientific">Dermatophagoides pteronyssinus</name>
    <name type="common">European house dust mite</name>
    <dbReference type="NCBI Taxonomy" id="6956"/>
    <lineage>
        <taxon>Eukaryota</taxon>
        <taxon>Metazoa</taxon>
        <taxon>Ecdysozoa</taxon>
        <taxon>Arthropoda</taxon>
        <taxon>Chelicerata</taxon>
        <taxon>Arachnida</taxon>
        <taxon>Acari</taxon>
        <taxon>Acariformes</taxon>
        <taxon>Sarcoptiformes</taxon>
        <taxon>Astigmata</taxon>
        <taxon>Psoroptidia</taxon>
        <taxon>Analgoidea</taxon>
        <taxon>Pyroglyphidae</taxon>
        <taxon>Dermatophagoidinae</taxon>
        <taxon>Dermatophagoides</taxon>
    </lineage>
</organism>
<name>A0ABQ8IYB2_DERPT</name>
<proteinExistence type="predicted"/>
<reference evidence="1 2" key="2">
    <citation type="journal article" date="2022" name="Mol. Biol. Evol.">
        <title>Comparative Genomics Reveals Insights into the Divergent Evolution of Astigmatic Mites and Household Pest Adaptations.</title>
        <authorList>
            <person name="Xiong Q."/>
            <person name="Wan A.T."/>
            <person name="Liu X."/>
            <person name="Fung C.S."/>
            <person name="Xiao X."/>
            <person name="Malainual N."/>
            <person name="Hou J."/>
            <person name="Wang L."/>
            <person name="Wang M."/>
            <person name="Yang K.Y."/>
            <person name="Cui Y."/>
            <person name="Leung E.L."/>
            <person name="Nong W."/>
            <person name="Shin S.K."/>
            <person name="Au S.W."/>
            <person name="Jeong K.Y."/>
            <person name="Chew F.T."/>
            <person name="Hui J.H."/>
            <person name="Leung T.F."/>
            <person name="Tungtrongchitr A."/>
            <person name="Zhong N."/>
            <person name="Liu Z."/>
            <person name="Tsui S.K."/>
        </authorList>
    </citation>
    <scope>NUCLEOTIDE SEQUENCE [LARGE SCALE GENOMIC DNA]</scope>
    <source>
        <strain evidence="1">Derp</strain>
    </source>
</reference>
<accession>A0ABQ8IYB2</accession>
<reference evidence="1 2" key="1">
    <citation type="journal article" date="2018" name="J. Allergy Clin. Immunol.">
        <title>High-quality assembly of Dermatophagoides pteronyssinus genome and transcriptome reveals a wide range of novel allergens.</title>
        <authorList>
            <person name="Liu X.Y."/>
            <person name="Yang K.Y."/>
            <person name="Wang M.Q."/>
            <person name="Kwok J.S."/>
            <person name="Zeng X."/>
            <person name="Yang Z."/>
            <person name="Xiao X.J."/>
            <person name="Lau C.P."/>
            <person name="Li Y."/>
            <person name="Huang Z.M."/>
            <person name="Ba J.G."/>
            <person name="Yim A.K."/>
            <person name="Ouyang C.Y."/>
            <person name="Ngai S.M."/>
            <person name="Chan T.F."/>
            <person name="Leung E.L."/>
            <person name="Liu L."/>
            <person name="Liu Z.G."/>
            <person name="Tsui S.K."/>
        </authorList>
    </citation>
    <scope>NUCLEOTIDE SEQUENCE [LARGE SCALE GENOMIC DNA]</scope>
    <source>
        <strain evidence="1">Derp</strain>
    </source>
</reference>
<evidence type="ECO:0000313" key="1">
    <source>
        <dbReference type="EMBL" id="KAH9415182.1"/>
    </source>
</evidence>
<dbReference type="EMBL" id="NJHN03000099">
    <property type="protein sequence ID" value="KAH9415182.1"/>
    <property type="molecule type" value="Genomic_DNA"/>
</dbReference>
<keyword evidence="2" id="KW-1185">Reference proteome</keyword>
<protein>
    <submittedName>
        <fullName evidence="1">Uncharacterized protein</fullName>
    </submittedName>
</protein>